<dbReference type="STRING" id="312017.I7MIR1"/>
<dbReference type="Pfam" id="PF13181">
    <property type="entry name" value="TPR_8"/>
    <property type="match status" value="1"/>
</dbReference>
<dbReference type="EMBL" id="GG662717">
    <property type="protein sequence ID" value="EAR94173.2"/>
    <property type="molecule type" value="Genomic_DNA"/>
</dbReference>
<dbReference type="Pfam" id="PF13424">
    <property type="entry name" value="TPR_12"/>
    <property type="match status" value="1"/>
</dbReference>
<proteinExistence type="inferred from homology"/>
<keyword evidence="6" id="KW-0234">DNA repair</keyword>
<evidence type="ECO:0000256" key="2">
    <source>
        <dbReference type="ARBA" id="ARBA00010999"/>
    </source>
</evidence>
<feature type="region of interest" description="Disordered" evidence="9">
    <location>
        <begin position="506"/>
        <end position="581"/>
    </location>
</feature>
<dbReference type="Gene3D" id="3.80.10.10">
    <property type="entry name" value="Ribonuclease Inhibitor"/>
    <property type="match status" value="1"/>
</dbReference>
<dbReference type="OrthoDB" id="626167at2759"/>
<dbReference type="Proteomes" id="UP000009168">
    <property type="component" value="Unassembled WGS sequence"/>
</dbReference>
<dbReference type="PROSITE" id="PS50005">
    <property type="entry name" value="TPR"/>
    <property type="match status" value="3"/>
</dbReference>
<dbReference type="InterPro" id="IPR011990">
    <property type="entry name" value="TPR-like_helical_dom_sf"/>
</dbReference>
<dbReference type="InParanoid" id="I7MIR1"/>
<keyword evidence="3" id="KW-0158">Chromosome</keyword>
<accession>I7MIR1</accession>
<evidence type="ECO:0000256" key="5">
    <source>
        <dbReference type="ARBA" id="ARBA00022853"/>
    </source>
</evidence>
<dbReference type="GO" id="GO:0005694">
    <property type="term" value="C:chromosome"/>
    <property type="evidence" value="ECO:0007669"/>
    <property type="project" value="UniProtKB-SubCell"/>
</dbReference>
<feature type="repeat" description="TPR" evidence="7">
    <location>
        <begin position="238"/>
        <end position="271"/>
    </location>
</feature>
<feature type="repeat" description="TPR" evidence="7">
    <location>
        <begin position="278"/>
        <end position="311"/>
    </location>
</feature>
<evidence type="ECO:0000256" key="4">
    <source>
        <dbReference type="ARBA" id="ARBA00022763"/>
    </source>
</evidence>
<evidence type="ECO:0000256" key="9">
    <source>
        <dbReference type="SAM" id="MobiDB-lite"/>
    </source>
</evidence>
<evidence type="ECO:0000256" key="7">
    <source>
        <dbReference type="PROSITE-ProRule" id="PRU00339"/>
    </source>
</evidence>
<evidence type="ECO:0000256" key="3">
    <source>
        <dbReference type="ARBA" id="ARBA00022454"/>
    </source>
</evidence>
<dbReference type="KEGG" id="tet:TTHERM_00522400"/>
<feature type="compositionally biased region" description="Acidic residues" evidence="9">
    <location>
        <begin position="521"/>
        <end position="538"/>
    </location>
</feature>
<keyword evidence="4" id="KW-0227">DNA damage</keyword>
<name>I7MIR1_TETTS</name>
<evidence type="ECO:0000256" key="1">
    <source>
        <dbReference type="ARBA" id="ARBA00004286"/>
    </source>
</evidence>
<comment type="subcellular location">
    <subcellularLocation>
        <location evidence="1">Chromosome</location>
    </subcellularLocation>
</comment>
<evidence type="ECO:0000313" key="11">
    <source>
        <dbReference type="Proteomes" id="UP000009168"/>
    </source>
</evidence>
<keyword evidence="5" id="KW-0156">Chromatin regulator</keyword>
<feature type="coiled-coil region" evidence="8">
    <location>
        <begin position="310"/>
        <end position="350"/>
    </location>
</feature>
<dbReference type="SMART" id="SM00028">
    <property type="entry name" value="TPR"/>
    <property type="match status" value="5"/>
</dbReference>
<feature type="repeat" description="TPR" evidence="7">
    <location>
        <begin position="31"/>
        <end position="64"/>
    </location>
</feature>
<dbReference type="PANTHER" id="PTHR47684:SF1">
    <property type="entry name" value="PROTEIN TONSOKU"/>
    <property type="match status" value="1"/>
</dbReference>
<evidence type="ECO:0000313" key="10">
    <source>
        <dbReference type="EMBL" id="EAR94173.2"/>
    </source>
</evidence>
<keyword evidence="7" id="KW-0802">TPR repeat</keyword>
<evidence type="ECO:0000256" key="8">
    <source>
        <dbReference type="SAM" id="Coils"/>
    </source>
</evidence>
<dbReference type="PANTHER" id="PTHR47684">
    <property type="entry name" value="PROTEIN TONSOKU"/>
    <property type="match status" value="1"/>
</dbReference>
<dbReference type="InterPro" id="IPR044227">
    <property type="entry name" value="TONSOKU"/>
</dbReference>
<dbReference type="GO" id="GO:0040029">
    <property type="term" value="P:epigenetic regulation of gene expression"/>
    <property type="evidence" value="ECO:0007669"/>
    <property type="project" value="InterPro"/>
</dbReference>
<comment type="similarity">
    <text evidence="2">Belongs to the Tonsoku family.</text>
</comment>
<dbReference type="PROSITE" id="PS51450">
    <property type="entry name" value="LRR"/>
    <property type="match status" value="1"/>
</dbReference>
<organism evidence="10 11">
    <name type="scientific">Tetrahymena thermophila (strain SB210)</name>
    <dbReference type="NCBI Taxonomy" id="312017"/>
    <lineage>
        <taxon>Eukaryota</taxon>
        <taxon>Sar</taxon>
        <taxon>Alveolata</taxon>
        <taxon>Ciliophora</taxon>
        <taxon>Intramacronucleata</taxon>
        <taxon>Oligohymenophorea</taxon>
        <taxon>Hymenostomatida</taxon>
        <taxon>Tetrahymenina</taxon>
        <taxon>Tetrahymenidae</taxon>
        <taxon>Tetrahymena</taxon>
    </lineage>
</organism>
<gene>
    <name evidence="10" type="ORF">TTHERM_00522400</name>
</gene>
<keyword evidence="11" id="KW-1185">Reference proteome</keyword>
<dbReference type="GeneID" id="7834016"/>
<dbReference type="AlphaFoldDB" id="I7MIR1"/>
<evidence type="ECO:0000256" key="6">
    <source>
        <dbReference type="ARBA" id="ARBA00023204"/>
    </source>
</evidence>
<dbReference type="InterPro" id="IPR032675">
    <property type="entry name" value="LRR_dom_sf"/>
</dbReference>
<feature type="compositionally biased region" description="Basic and acidic residues" evidence="9">
    <location>
        <begin position="562"/>
        <end position="580"/>
    </location>
</feature>
<dbReference type="SUPFAM" id="SSF48452">
    <property type="entry name" value="TPR-like"/>
    <property type="match status" value="2"/>
</dbReference>
<keyword evidence="8" id="KW-0175">Coiled coil</keyword>
<dbReference type="GO" id="GO:0072423">
    <property type="term" value="P:response to DNA damage checkpoint signaling"/>
    <property type="evidence" value="ECO:0007669"/>
    <property type="project" value="InterPro"/>
</dbReference>
<feature type="compositionally biased region" description="Polar residues" evidence="9">
    <location>
        <begin position="542"/>
        <end position="561"/>
    </location>
</feature>
<dbReference type="GO" id="GO:0006281">
    <property type="term" value="P:DNA repair"/>
    <property type="evidence" value="ECO:0007669"/>
    <property type="project" value="UniProtKB-KW"/>
</dbReference>
<dbReference type="Gene3D" id="1.25.40.10">
    <property type="entry name" value="Tetratricopeptide repeat domain"/>
    <property type="match status" value="3"/>
</dbReference>
<dbReference type="InterPro" id="IPR019734">
    <property type="entry name" value="TPR_rpt"/>
</dbReference>
<sequence length="883" mass="104910">MRTTQKIKEQDTILNLKNQLKNNGLNRLQKSEILNNIGSQYYNQTQYKKSIEYYLQVLRLLPGEKQLNTQEQEQKLIAYRYISENYRKLHKYKKGLEYCENHQELSELFKNELEIQRSYCSFGQIYMDQAEYCLEKNRCISENFEKTIDLSIGYFVKSQTQIKKLIDANAKKNYNALNTQNNFSLYDLKQKYAESLLNQAGALFVKGKWDSIYYDESINKLKETLKEADQIQDAIIKGKCYNTLGLIYLQKKEYEKAIKQFIKDADICRQQNDVSGLIDDYMNLGIVNQCLIKYEEAQTYYKKALNLSKENQFDQKKQELNEKLDDLKKEEELRKECAEIEKKLKRETNSSRNENYQQKQMEYIDILLNLEEYQKIIDYTSSVLQRDQNNIKMLVNKAIAEEKLKKFLESKISYEKAILFYRKVDKQTADYANCLIEYANVLDELKSQVDLIVQNYQEAYQIALKLEDIYIQKVVLENLDILYEAKKMKKQRIQNKKLIHKLIKQHPELKEEDQSQSQDSSDSESLDCNQDEDNDNDEIILSQKNVYRNNSIKMKNSSTQRQMEKPNQKINKSNENKQYNEMEVEDDYENQNISLRKKKNFSKILEDVSDGIYSEEEDISKQQEELKNSQTNIKINKNFFKQGNSSEDKINKNQGKQYQLDQNSSSIKNSNNQVGTNHKFDNIKQDILERYNKKCQKYFVSKDDNILKILEQTNDLNLKKQYYTDIKLSPFFKTIRNIENLQILDLSYNLLTNISLKQLNFSKYNKNLTKLNLAYNFFFYDEKFNQILYQCQDLQNLTSLNISGLRIQPSYYEQIWNQIIEIKTLKIFKFKNSELNGIPKFLQSKLEQSQIEALILKNNNIDPESMDSLTLTEQFREGFKLFF</sequence>
<dbReference type="RefSeq" id="XP_001014418.2">
    <property type="nucleotide sequence ID" value="XM_001014418.2"/>
</dbReference>
<dbReference type="GO" id="GO:0005634">
    <property type="term" value="C:nucleus"/>
    <property type="evidence" value="ECO:0007669"/>
    <property type="project" value="InterPro"/>
</dbReference>
<protein>
    <submittedName>
        <fullName evidence="10">Tetratricopeptide repeat protein</fullName>
    </submittedName>
</protein>
<dbReference type="InterPro" id="IPR001611">
    <property type="entry name" value="Leu-rich_rpt"/>
</dbReference>
<reference evidence="11" key="1">
    <citation type="journal article" date="2006" name="PLoS Biol.">
        <title>Macronuclear genome sequence of the ciliate Tetrahymena thermophila, a model eukaryote.</title>
        <authorList>
            <person name="Eisen J.A."/>
            <person name="Coyne R.S."/>
            <person name="Wu M."/>
            <person name="Wu D."/>
            <person name="Thiagarajan M."/>
            <person name="Wortman J.R."/>
            <person name="Badger J.H."/>
            <person name="Ren Q."/>
            <person name="Amedeo P."/>
            <person name="Jones K.M."/>
            <person name="Tallon L.J."/>
            <person name="Delcher A.L."/>
            <person name="Salzberg S.L."/>
            <person name="Silva J.C."/>
            <person name="Haas B.J."/>
            <person name="Majoros W.H."/>
            <person name="Farzad M."/>
            <person name="Carlton J.M."/>
            <person name="Smith R.K. Jr."/>
            <person name="Garg J."/>
            <person name="Pearlman R.E."/>
            <person name="Karrer K.M."/>
            <person name="Sun L."/>
            <person name="Manning G."/>
            <person name="Elde N.C."/>
            <person name="Turkewitz A.P."/>
            <person name="Asai D.J."/>
            <person name="Wilkes D.E."/>
            <person name="Wang Y."/>
            <person name="Cai H."/>
            <person name="Collins K."/>
            <person name="Stewart B.A."/>
            <person name="Lee S.R."/>
            <person name="Wilamowska K."/>
            <person name="Weinberg Z."/>
            <person name="Ruzzo W.L."/>
            <person name="Wloga D."/>
            <person name="Gaertig J."/>
            <person name="Frankel J."/>
            <person name="Tsao C.-C."/>
            <person name="Gorovsky M.A."/>
            <person name="Keeling P.J."/>
            <person name="Waller R.F."/>
            <person name="Patron N.J."/>
            <person name="Cherry J.M."/>
            <person name="Stover N.A."/>
            <person name="Krieger C.J."/>
            <person name="del Toro C."/>
            <person name="Ryder H.F."/>
            <person name="Williamson S.C."/>
            <person name="Barbeau R.A."/>
            <person name="Hamilton E.P."/>
            <person name="Orias E."/>
        </authorList>
    </citation>
    <scope>NUCLEOTIDE SEQUENCE [LARGE SCALE GENOMIC DNA]</scope>
    <source>
        <strain evidence="11">SB210</strain>
    </source>
</reference>
<dbReference type="SUPFAM" id="SSF52047">
    <property type="entry name" value="RNI-like"/>
    <property type="match status" value="1"/>
</dbReference>